<evidence type="ECO:0000259" key="3">
    <source>
        <dbReference type="SMART" id="SM00563"/>
    </source>
</evidence>
<feature type="domain" description="Phospholipid/glycerol acyltransferase" evidence="3">
    <location>
        <begin position="48"/>
        <end position="173"/>
    </location>
</feature>
<dbReference type="PANTHER" id="PTHR10434:SF11">
    <property type="entry name" value="1-ACYL-SN-GLYCEROL-3-PHOSPHATE ACYLTRANSFERASE"/>
    <property type="match status" value="1"/>
</dbReference>
<dbReference type="Pfam" id="PF01553">
    <property type="entry name" value="Acyltransferase"/>
    <property type="match status" value="1"/>
</dbReference>
<dbReference type="GO" id="GO:0006654">
    <property type="term" value="P:phosphatidic acid biosynthetic process"/>
    <property type="evidence" value="ECO:0007669"/>
    <property type="project" value="TreeGrafter"/>
</dbReference>
<comment type="caution">
    <text evidence="4">The sequence shown here is derived from an EMBL/GenBank/DDBJ whole genome shotgun (WGS) entry which is preliminary data.</text>
</comment>
<dbReference type="Proteomes" id="UP000179003">
    <property type="component" value="Unassembled WGS sequence"/>
</dbReference>
<dbReference type="EMBL" id="MFAE01000005">
    <property type="protein sequence ID" value="OGD67499.1"/>
    <property type="molecule type" value="Genomic_DNA"/>
</dbReference>
<dbReference type="GO" id="GO:0003841">
    <property type="term" value="F:1-acylglycerol-3-phosphate O-acyltransferase activity"/>
    <property type="evidence" value="ECO:0007669"/>
    <property type="project" value="TreeGrafter"/>
</dbReference>
<organism evidence="4 5">
    <name type="scientific">Candidatus Campbellbacteria bacterium RIFOXYC2_FULL_35_25</name>
    <dbReference type="NCBI Taxonomy" id="1797582"/>
    <lineage>
        <taxon>Bacteria</taxon>
        <taxon>Candidatus Campbelliibacteriota</taxon>
    </lineage>
</organism>
<evidence type="ECO:0000256" key="1">
    <source>
        <dbReference type="ARBA" id="ARBA00022679"/>
    </source>
</evidence>
<dbReference type="PANTHER" id="PTHR10434">
    <property type="entry name" value="1-ACYL-SN-GLYCEROL-3-PHOSPHATE ACYLTRANSFERASE"/>
    <property type="match status" value="1"/>
</dbReference>
<dbReference type="STRING" id="1797582.A2442_03275"/>
<keyword evidence="2" id="KW-0012">Acyltransferase</keyword>
<name>A0A1F5EJ96_9BACT</name>
<reference evidence="4 5" key="1">
    <citation type="journal article" date="2016" name="Nat. Commun.">
        <title>Thousands of microbial genomes shed light on interconnected biogeochemical processes in an aquifer system.</title>
        <authorList>
            <person name="Anantharaman K."/>
            <person name="Brown C.T."/>
            <person name="Hug L.A."/>
            <person name="Sharon I."/>
            <person name="Castelle C.J."/>
            <person name="Probst A.J."/>
            <person name="Thomas B.C."/>
            <person name="Singh A."/>
            <person name="Wilkins M.J."/>
            <person name="Karaoz U."/>
            <person name="Brodie E.L."/>
            <person name="Williams K.H."/>
            <person name="Hubbard S.S."/>
            <person name="Banfield J.F."/>
        </authorList>
    </citation>
    <scope>NUCLEOTIDE SEQUENCE [LARGE SCALE GENOMIC DNA]</scope>
</reference>
<dbReference type="SUPFAM" id="SSF69593">
    <property type="entry name" value="Glycerol-3-phosphate (1)-acyltransferase"/>
    <property type="match status" value="1"/>
</dbReference>
<gene>
    <name evidence="4" type="ORF">A2442_03275</name>
</gene>
<evidence type="ECO:0000313" key="5">
    <source>
        <dbReference type="Proteomes" id="UP000179003"/>
    </source>
</evidence>
<dbReference type="CDD" id="cd07989">
    <property type="entry name" value="LPLAT_AGPAT-like"/>
    <property type="match status" value="1"/>
</dbReference>
<dbReference type="InterPro" id="IPR002123">
    <property type="entry name" value="Plipid/glycerol_acylTrfase"/>
</dbReference>
<dbReference type="SMART" id="SM00563">
    <property type="entry name" value="PlsC"/>
    <property type="match status" value="1"/>
</dbReference>
<protein>
    <recommendedName>
        <fullName evidence="3">Phospholipid/glycerol acyltransferase domain-containing protein</fullName>
    </recommendedName>
</protein>
<evidence type="ECO:0000313" key="4">
    <source>
        <dbReference type="EMBL" id="OGD67499.1"/>
    </source>
</evidence>
<keyword evidence="1" id="KW-0808">Transferase</keyword>
<evidence type="ECO:0000256" key="2">
    <source>
        <dbReference type="ARBA" id="ARBA00023315"/>
    </source>
</evidence>
<sequence length="227" mass="26539">MKKIYYIAPWVLQTTIWIPTRIFFKLFCSYKVKGLKNLKELEKNCFGTIFAVNHSSELDPIMIPASLPFFSCLMPMFYVSREQKFYVSSGWRQHIYGGLFFRLWGAHNAYTGKKDYDIALRHHIQILKDGKSVCIFPEGRKTRDGEIAEGRPGVSFLAYRTKSPVVPVRIRGLYKPHTQRDFLGRKKIEVIFGQPIYPNDLFGDKKEVSIEEFKNAREVIMDKIREL</sequence>
<proteinExistence type="predicted"/>
<dbReference type="AlphaFoldDB" id="A0A1F5EJ96"/>
<accession>A0A1F5EJ96</accession>